<organism evidence="2 3">
    <name type="scientific">Effrenium voratum</name>
    <dbReference type="NCBI Taxonomy" id="2562239"/>
    <lineage>
        <taxon>Eukaryota</taxon>
        <taxon>Sar</taxon>
        <taxon>Alveolata</taxon>
        <taxon>Dinophyceae</taxon>
        <taxon>Suessiales</taxon>
        <taxon>Symbiodiniaceae</taxon>
        <taxon>Effrenium</taxon>
    </lineage>
</organism>
<protein>
    <recommendedName>
        <fullName evidence="4">Tetratricopeptide repeat protein</fullName>
    </recommendedName>
</protein>
<dbReference type="InterPro" id="IPR050754">
    <property type="entry name" value="FKBP4/5/8-like"/>
</dbReference>
<dbReference type="PANTHER" id="PTHR46512">
    <property type="entry name" value="PEPTIDYLPROLYL ISOMERASE"/>
    <property type="match status" value="1"/>
</dbReference>
<dbReference type="AlphaFoldDB" id="A0AA36HL78"/>
<dbReference type="PANTHER" id="PTHR46512:SF9">
    <property type="entry name" value="PEPTIDYLPROLYL ISOMERASE"/>
    <property type="match status" value="1"/>
</dbReference>
<evidence type="ECO:0000256" key="1">
    <source>
        <dbReference type="SAM" id="MobiDB-lite"/>
    </source>
</evidence>
<gene>
    <name evidence="2" type="ORF">EVOR1521_LOCUS867</name>
</gene>
<sequence length="304" mass="34011">MAIDMAAQYKKWDDFDDELEDLDEDANDGFELNSGMDLNALTGPAEEVKMIKAHWRREGRRLARSSQKPPNNDHRQKSIVPEPGPMQERPCVTSEQRLLEQNYKKWNKFDADAAMLEIDNADTTEEGKAMRLSAGQGSAMLNCEGYTKDREEYDLDQDIERNMGGLKQLLAQNLKDASQLKMEGNTMLRAGQAKEAADQYRKGIETLQLARQASVLMSASLADKQSQLLADLNKNLAAAQLAISDFSGALASADEALTVSDDEKARYRRAVALVRLKRLDEARKEVEKLDSSDPAVQKLKSELK</sequence>
<dbReference type="EMBL" id="CAUJNA010000005">
    <property type="protein sequence ID" value="CAJ1370248.1"/>
    <property type="molecule type" value="Genomic_DNA"/>
</dbReference>
<evidence type="ECO:0000313" key="3">
    <source>
        <dbReference type="Proteomes" id="UP001178507"/>
    </source>
</evidence>
<comment type="caution">
    <text evidence="2">The sequence shown here is derived from an EMBL/GenBank/DDBJ whole genome shotgun (WGS) entry which is preliminary data.</text>
</comment>
<feature type="region of interest" description="Disordered" evidence="1">
    <location>
        <begin position="56"/>
        <end position="90"/>
    </location>
</feature>
<evidence type="ECO:0000313" key="2">
    <source>
        <dbReference type="EMBL" id="CAJ1370248.1"/>
    </source>
</evidence>
<reference evidence="2" key="1">
    <citation type="submission" date="2023-08" db="EMBL/GenBank/DDBJ databases">
        <authorList>
            <person name="Chen Y."/>
            <person name="Shah S."/>
            <person name="Dougan E. K."/>
            <person name="Thang M."/>
            <person name="Chan C."/>
        </authorList>
    </citation>
    <scope>NUCLEOTIDE SEQUENCE</scope>
</reference>
<dbReference type="Proteomes" id="UP001178507">
    <property type="component" value="Unassembled WGS sequence"/>
</dbReference>
<evidence type="ECO:0008006" key="4">
    <source>
        <dbReference type="Google" id="ProtNLM"/>
    </source>
</evidence>
<proteinExistence type="predicted"/>
<dbReference type="SUPFAM" id="SSF48452">
    <property type="entry name" value="TPR-like"/>
    <property type="match status" value="1"/>
</dbReference>
<dbReference type="InterPro" id="IPR011990">
    <property type="entry name" value="TPR-like_helical_dom_sf"/>
</dbReference>
<dbReference type="Gene3D" id="1.25.40.10">
    <property type="entry name" value="Tetratricopeptide repeat domain"/>
    <property type="match status" value="1"/>
</dbReference>
<keyword evidence="3" id="KW-1185">Reference proteome</keyword>
<accession>A0AA36HL78</accession>
<name>A0AA36HL78_9DINO</name>